<keyword evidence="2" id="KW-0812">Transmembrane</keyword>
<accession>A0ABZ0QQ69</accession>
<dbReference type="EMBL" id="CP132508">
    <property type="protein sequence ID" value="WPD19633.1"/>
    <property type="molecule type" value="Genomic_DNA"/>
</dbReference>
<feature type="transmembrane region" description="Helical" evidence="2">
    <location>
        <begin position="6"/>
        <end position="25"/>
    </location>
</feature>
<evidence type="ECO:0000256" key="1">
    <source>
        <dbReference type="SAM" id="MobiDB-lite"/>
    </source>
</evidence>
<keyword evidence="4" id="KW-1185">Reference proteome</keyword>
<keyword evidence="2" id="KW-0472">Membrane</keyword>
<evidence type="ECO:0000313" key="4">
    <source>
        <dbReference type="Proteomes" id="UP001304683"/>
    </source>
</evidence>
<evidence type="ECO:0000256" key="2">
    <source>
        <dbReference type="SAM" id="Phobius"/>
    </source>
</evidence>
<feature type="region of interest" description="Disordered" evidence="1">
    <location>
        <begin position="111"/>
        <end position="154"/>
    </location>
</feature>
<dbReference type="PANTHER" id="PTHR36111">
    <property type="entry name" value="INNER MEMBRANE PROTEIN-RELATED"/>
    <property type="match status" value="1"/>
</dbReference>
<feature type="transmembrane region" description="Helical" evidence="2">
    <location>
        <begin position="57"/>
        <end position="76"/>
    </location>
</feature>
<protein>
    <submittedName>
        <fullName evidence="3">DUF554 domain-containing protein</fullName>
    </submittedName>
</protein>
<dbReference type="PANTHER" id="PTHR36111:SF2">
    <property type="entry name" value="INNER MEMBRANE PROTEIN"/>
    <property type="match status" value="1"/>
</dbReference>
<reference evidence="3 4" key="1">
    <citation type="submission" date="2023-08" db="EMBL/GenBank/DDBJ databases">
        <title>Genome sequence of Thermaerobacter compostii strain Ins1, a spore-forming filamentous bacterium isolated from a deep geothermal reservoir.</title>
        <authorList>
            <person name="Bregnard D."/>
            <person name="Gonzalez D."/>
            <person name="Junier P."/>
        </authorList>
    </citation>
    <scope>NUCLEOTIDE SEQUENCE [LARGE SCALE GENOMIC DNA]</scope>
    <source>
        <strain evidence="3 4">Ins1</strain>
    </source>
</reference>
<organism evidence="3 4">
    <name type="scientific">Thermaerobacter composti</name>
    <dbReference type="NCBI Taxonomy" id="554949"/>
    <lineage>
        <taxon>Bacteria</taxon>
        <taxon>Bacillati</taxon>
        <taxon>Bacillota</taxon>
        <taxon>Clostridia</taxon>
        <taxon>Eubacteriales</taxon>
        <taxon>Clostridiales Family XVII. Incertae Sedis</taxon>
        <taxon>Thermaerobacter</taxon>
    </lineage>
</organism>
<dbReference type="Proteomes" id="UP001304683">
    <property type="component" value="Chromosome"/>
</dbReference>
<evidence type="ECO:0000313" key="3">
    <source>
        <dbReference type="EMBL" id="WPD19633.1"/>
    </source>
</evidence>
<dbReference type="InterPro" id="IPR007563">
    <property type="entry name" value="DUF554"/>
</dbReference>
<feature type="transmembrane region" description="Helical" evidence="2">
    <location>
        <begin position="203"/>
        <end position="226"/>
    </location>
</feature>
<feature type="compositionally biased region" description="Low complexity" evidence="1">
    <location>
        <begin position="112"/>
        <end position="121"/>
    </location>
</feature>
<gene>
    <name evidence="3" type="ORF">Q5761_02890</name>
</gene>
<name>A0ABZ0QQ69_9FIRM</name>
<dbReference type="RefSeq" id="WP_318751131.1">
    <property type="nucleotide sequence ID" value="NZ_CP132508.1"/>
</dbReference>
<keyword evidence="2" id="KW-1133">Transmembrane helix</keyword>
<proteinExistence type="predicted"/>
<dbReference type="Pfam" id="PF04474">
    <property type="entry name" value="DUF554"/>
    <property type="match status" value="2"/>
</dbReference>
<sequence>MKGLGTLINVVTVLAGSGLGLWLGARLAPRTREVLTGGLGVVTVLIGLDMARETANILIVLGSVLLGGLVGSALALEARLDALGRAVERALRSARTRSAAVAAGLEAEPRPAEVVAAGPPGTRSATRHPVPGAATTAGEEAGRPPARPGPAEAAAAADGTVARGFIAASLLFCVGPMTFLGSVQDGLTGDYQLLAVKAALDGFASLAMAPALGAGVALAAVTVLVVQGGLTMLAGVLSPLVEPAMLQELTAAGGALVVMIGLGLLEIKRLPVADFLPALGFAPLIAALVAR</sequence>